<dbReference type="AlphaFoldDB" id="A0A3N0DX26"/>
<evidence type="ECO:0000313" key="5">
    <source>
        <dbReference type="EMBL" id="RNL80159.1"/>
    </source>
</evidence>
<dbReference type="Pfam" id="PF13458">
    <property type="entry name" value="Peripla_BP_6"/>
    <property type="match status" value="1"/>
</dbReference>
<dbReference type="OrthoDB" id="3764616at2"/>
<evidence type="ECO:0000256" key="2">
    <source>
        <dbReference type="ARBA" id="ARBA00022729"/>
    </source>
</evidence>
<comment type="similarity">
    <text evidence="1">Belongs to the leucine-binding protein family.</text>
</comment>
<proteinExistence type="inferred from homology"/>
<dbReference type="PANTHER" id="PTHR47235">
    <property type="entry name" value="BLR6548 PROTEIN"/>
    <property type="match status" value="1"/>
</dbReference>
<dbReference type="PROSITE" id="PS51257">
    <property type="entry name" value="PROKAR_LIPOPROTEIN"/>
    <property type="match status" value="1"/>
</dbReference>
<feature type="domain" description="Leucine-binding protein" evidence="4">
    <location>
        <begin position="120"/>
        <end position="461"/>
    </location>
</feature>
<dbReference type="InterPro" id="IPR028081">
    <property type="entry name" value="Leu-bd"/>
</dbReference>
<evidence type="ECO:0000256" key="1">
    <source>
        <dbReference type="ARBA" id="ARBA00010062"/>
    </source>
</evidence>
<protein>
    <submittedName>
        <fullName evidence="5">ABC transporter substrate-binding protein</fullName>
    </submittedName>
</protein>
<dbReference type="EMBL" id="RJSG01000002">
    <property type="protein sequence ID" value="RNL80159.1"/>
    <property type="molecule type" value="Genomic_DNA"/>
</dbReference>
<keyword evidence="6" id="KW-1185">Reference proteome</keyword>
<dbReference type="SUPFAM" id="SSF53822">
    <property type="entry name" value="Periplasmic binding protein-like I"/>
    <property type="match status" value="1"/>
</dbReference>
<comment type="caution">
    <text evidence="5">The sequence shown here is derived from an EMBL/GenBank/DDBJ whole genome shotgun (WGS) entry which is preliminary data.</text>
</comment>
<reference evidence="5 6" key="1">
    <citation type="submission" date="2018-11" db="EMBL/GenBank/DDBJ databases">
        <authorList>
            <person name="Li F."/>
        </authorList>
    </citation>
    <scope>NUCLEOTIDE SEQUENCE [LARGE SCALE GENOMIC DNA]</scope>
    <source>
        <strain evidence="5 6">KIS18-7</strain>
    </source>
</reference>
<dbReference type="Gene3D" id="3.40.50.2300">
    <property type="match status" value="2"/>
</dbReference>
<name>A0A3N0DX26_9ACTN</name>
<sequence length="480" mass="50063">MHPRPTLRGVHAPVLVTFVASLALVLAGCGGSAIDPKTAARANNLGLTSGNGQQVTSVNGPVSSNGPVVSDGATNGPSGSSTGGPGGPSGQGTSGPGAPAAPGGASCAGFKNSKGITNDTLRIGNSSDISGPVPGLFTAAQQATAAYVNYFNSTGGRICGRKLQLDLYDSHTDAGGDQIAYAKGCESDFAMVGSMSAFDSGGAKTAESCGIPDIRAISTTVERGTCKTCFSAQPAGPDAFQNAVPDFIKRRTGGKNAAMLYINVGASAANGKSQAQHMAKRGMHYVVNQGIDITDFNYSPYVQQMKEKNVQSVQFIASSAQFVRLAQAMVSLDFHPKVVMLDPSAYNSDFTGPGGSAVVGTYVFMNFVPFEEASRNPEITLYERYLQQVAPGAKPTFFGLFAWSSTRLFVQQAVKLGGKLNRASLIASMRGVDNWTSNGAHAPQHVGSKKIGDCWRFIQWNGKAWVPVEGRAYHCDGLTY</sequence>
<gene>
    <name evidence="5" type="ORF">EFL95_14745</name>
</gene>
<evidence type="ECO:0000313" key="6">
    <source>
        <dbReference type="Proteomes" id="UP000277094"/>
    </source>
</evidence>
<evidence type="ECO:0000256" key="3">
    <source>
        <dbReference type="SAM" id="MobiDB-lite"/>
    </source>
</evidence>
<accession>A0A3N0DX26</accession>
<evidence type="ECO:0000259" key="4">
    <source>
        <dbReference type="Pfam" id="PF13458"/>
    </source>
</evidence>
<feature type="compositionally biased region" description="Polar residues" evidence="3">
    <location>
        <begin position="48"/>
        <end position="67"/>
    </location>
</feature>
<dbReference type="Proteomes" id="UP000277094">
    <property type="component" value="Unassembled WGS sequence"/>
</dbReference>
<organism evidence="5 6">
    <name type="scientific">Nocardioides marmorisolisilvae</name>
    <dbReference type="NCBI Taxonomy" id="1542737"/>
    <lineage>
        <taxon>Bacteria</taxon>
        <taxon>Bacillati</taxon>
        <taxon>Actinomycetota</taxon>
        <taxon>Actinomycetes</taxon>
        <taxon>Propionibacteriales</taxon>
        <taxon>Nocardioidaceae</taxon>
        <taxon>Nocardioides</taxon>
    </lineage>
</organism>
<keyword evidence="2" id="KW-0732">Signal</keyword>
<feature type="compositionally biased region" description="Gly residues" evidence="3">
    <location>
        <begin position="81"/>
        <end position="95"/>
    </location>
</feature>
<feature type="region of interest" description="Disordered" evidence="3">
    <location>
        <begin position="48"/>
        <end position="104"/>
    </location>
</feature>
<dbReference type="InterPro" id="IPR028082">
    <property type="entry name" value="Peripla_BP_I"/>
</dbReference>
<dbReference type="PANTHER" id="PTHR47235:SF1">
    <property type="entry name" value="BLR6548 PROTEIN"/>
    <property type="match status" value="1"/>
</dbReference>